<gene>
    <name evidence="5" type="ORF">BCV69DRAFT_65002</name>
</gene>
<evidence type="ECO:0000256" key="4">
    <source>
        <dbReference type="SAM" id="MobiDB-lite"/>
    </source>
</evidence>
<comment type="similarity">
    <text evidence="3">Belongs to the UreF family.</text>
</comment>
<evidence type="ECO:0000256" key="1">
    <source>
        <dbReference type="ARBA" id="ARBA00022988"/>
    </source>
</evidence>
<dbReference type="InterPro" id="IPR002639">
    <property type="entry name" value="UreF"/>
</dbReference>
<evidence type="ECO:0000256" key="3">
    <source>
        <dbReference type="ARBA" id="ARBA00046339"/>
    </source>
</evidence>
<proteinExistence type="inferred from homology"/>
<dbReference type="Proteomes" id="UP000245942">
    <property type="component" value="Unassembled WGS sequence"/>
</dbReference>
<evidence type="ECO:0000313" key="6">
    <source>
        <dbReference type="Proteomes" id="UP000245942"/>
    </source>
</evidence>
<sequence length="399" mass="43634">MAFASSSNSTAESSYSSMDESYLLWLLSDSNLPTGGFVASSGLESYVSHGFLHLPPASSAPSSSFPSAEARKSKSKEDQMAEATLRFLQDSLGSYARSALPFLREAHSVTCWYLDFPSPDGESGEAEGRKRLELCLSQLAHLEQTYHSLSLNHVLRRASRAQGIALLTLYARSFSSVPFPSSETRQEERDVSSAQVYKEVRSQRAAGLIEALKKHVRLASVKGGAPYGHLPTCWAVFTACLGVGLRSATSLHLFLQARSVLSSSVRLNTLGPYLAHGLLLGPVKDILQSLEEEVNSEHDIGQQGKSEAKQGARWEESRASTTDTERSPNTSASTRVDKSAFEWDWEEEGDWYADELSAGHHRPLSPQGPSGLRPPVNTWPLGEIVQGRHDALHSRLFNS</sequence>
<keyword evidence="6" id="KW-1185">Reference proteome</keyword>
<dbReference type="PANTHER" id="PTHR33620">
    <property type="entry name" value="UREASE ACCESSORY PROTEIN F"/>
    <property type="match status" value="1"/>
</dbReference>
<dbReference type="STRING" id="1684307.A0A316U0C1"/>
<dbReference type="PANTHER" id="PTHR33620:SF1">
    <property type="entry name" value="UREASE ACCESSORY PROTEIN F"/>
    <property type="match status" value="1"/>
</dbReference>
<dbReference type="Pfam" id="PF01730">
    <property type="entry name" value="UreF"/>
    <property type="match status" value="1"/>
</dbReference>
<organism evidence="5 6">
    <name type="scientific">Pseudomicrostroma glucosiphilum</name>
    <dbReference type="NCBI Taxonomy" id="1684307"/>
    <lineage>
        <taxon>Eukaryota</taxon>
        <taxon>Fungi</taxon>
        <taxon>Dikarya</taxon>
        <taxon>Basidiomycota</taxon>
        <taxon>Ustilaginomycotina</taxon>
        <taxon>Exobasidiomycetes</taxon>
        <taxon>Microstromatales</taxon>
        <taxon>Microstromatales incertae sedis</taxon>
        <taxon>Pseudomicrostroma</taxon>
    </lineage>
</organism>
<evidence type="ECO:0000256" key="2">
    <source>
        <dbReference type="ARBA" id="ARBA00023186"/>
    </source>
</evidence>
<dbReference type="InterPro" id="IPR038277">
    <property type="entry name" value="UreF_sf"/>
</dbReference>
<keyword evidence="1" id="KW-0996">Nickel insertion</keyword>
<reference evidence="5 6" key="1">
    <citation type="journal article" date="2018" name="Mol. Biol. Evol.">
        <title>Broad Genomic Sampling Reveals a Smut Pathogenic Ancestry of the Fungal Clade Ustilaginomycotina.</title>
        <authorList>
            <person name="Kijpornyongpan T."/>
            <person name="Mondo S.J."/>
            <person name="Barry K."/>
            <person name="Sandor L."/>
            <person name="Lee J."/>
            <person name="Lipzen A."/>
            <person name="Pangilinan J."/>
            <person name="LaButti K."/>
            <person name="Hainaut M."/>
            <person name="Henrissat B."/>
            <person name="Grigoriev I.V."/>
            <person name="Spatafora J.W."/>
            <person name="Aime M.C."/>
        </authorList>
    </citation>
    <scope>NUCLEOTIDE SEQUENCE [LARGE SCALE GENOMIC DNA]</scope>
    <source>
        <strain evidence="5 6">MCA 4718</strain>
    </source>
</reference>
<name>A0A316U0C1_9BASI</name>
<feature type="compositionally biased region" description="Basic and acidic residues" evidence="4">
    <location>
        <begin position="295"/>
        <end position="326"/>
    </location>
</feature>
<protein>
    <submittedName>
        <fullName evidence="5">Uncharacterized protein</fullName>
    </submittedName>
</protein>
<dbReference type="OrthoDB" id="2550922at2759"/>
<feature type="compositionally biased region" description="Low complexity" evidence="4">
    <location>
        <begin position="57"/>
        <end position="68"/>
    </location>
</feature>
<dbReference type="Gene3D" id="1.10.4190.10">
    <property type="entry name" value="Urease accessory protein UreF"/>
    <property type="match status" value="1"/>
</dbReference>
<keyword evidence="2" id="KW-0143">Chaperone</keyword>
<accession>A0A316U0C1</accession>
<feature type="region of interest" description="Disordered" evidence="4">
    <location>
        <begin position="57"/>
        <end position="76"/>
    </location>
</feature>
<dbReference type="GeneID" id="37017161"/>
<dbReference type="AlphaFoldDB" id="A0A316U0C1"/>
<dbReference type="GO" id="GO:0016151">
    <property type="term" value="F:nickel cation binding"/>
    <property type="evidence" value="ECO:0007669"/>
    <property type="project" value="InterPro"/>
</dbReference>
<dbReference type="RefSeq" id="XP_025346019.1">
    <property type="nucleotide sequence ID" value="XM_025495427.1"/>
</dbReference>
<feature type="region of interest" description="Disordered" evidence="4">
    <location>
        <begin position="294"/>
        <end position="337"/>
    </location>
</feature>
<dbReference type="EMBL" id="KZ819334">
    <property type="protein sequence ID" value="PWN18859.1"/>
    <property type="molecule type" value="Genomic_DNA"/>
</dbReference>
<evidence type="ECO:0000313" key="5">
    <source>
        <dbReference type="EMBL" id="PWN18859.1"/>
    </source>
</evidence>